<proteinExistence type="predicted"/>
<dbReference type="AlphaFoldDB" id="A0AAF0T485"/>
<accession>A0AAF0T485</accession>
<reference evidence="1" key="1">
    <citation type="submission" date="2023-08" db="EMBL/GenBank/DDBJ databases">
        <title>A de novo genome assembly of Solanum verrucosum Schlechtendal, a Mexican diploid species geographically isolated from the other diploid A-genome species in potato relatives.</title>
        <authorList>
            <person name="Hosaka K."/>
        </authorList>
    </citation>
    <scope>NUCLEOTIDE SEQUENCE</scope>
    <source>
        <tissue evidence="1">Young leaves</tissue>
    </source>
</reference>
<dbReference type="EMBL" id="CP133612">
    <property type="protein sequence ID" value="WMV07102.1"/>
    <property type="molecule type" value="Genomic_DNA"/>
</dbReference>
<feature type="non-terminal residue" evidence="1">
    <location>
        <position position="1"/>
    </location>
</feature>
<evidence type="ECO:0000313" key="2">
    <source>
        <dbReference type="Proteomes" id="UP001234989"/>
    </source>
</evidence>
<keyword evidence="2" id="KW-1185">Reference proteome</keyword>
<name>A0AAF0T485_SOLVR</name>
<organism evidence="1 2">
    <name type="scientific">Solanum verrucosum</name>
    <dbReference type="NCBI Taxonomy" id="315347"/>
    <lineage>
        <taxon>Eukaryota</taxon>
        <taxon>Viridiplantae</taxon>
        <taxon>Streptophyta</taxon>
        <taxon>Embryophyta</taxon>
        <taxon>Tracheophyta</taxon>
        <taxon>Spermatophyta</taxon>
        <taxon>Magnoliopsida</taxon>
        <taxon>eudicotyledons</taxon>
        <taxon>Gunneridae</taxon>
        <taxon>Pentapetalae</taxon>
        <taxon>asterids</taxon>
        <taxon>lamiids</taxon>
        <taxon>Solanales</taxon>
        <taxon>Solanaceae</taxon>
        <taxon>Solanoideae</taxon>
        <taxon>Solaneae</taxon>
        <taxon>Solanum</taxon>
    </lineage>
</organism>
<protein>
    <submittedName>
        <fullName evidence="1">Uncharacterized protein</fullName>
    </submittedName>
</protein>
<gene>
    <name evidence="1" type="ORF">MTR67_000487</name>
</gene>
<dbReference type="Proteomes" id="UP001234989">
    <property type="component" value="Chromosome 1"/>
</dbReference>
<evidence type="ECO:0000313" key="1">
    <source>
        <dbReference type="EMBL" id="WMV07102.1"/>
    </source>
</evidence>
<sequence length="78" mass="8704">GSASCTSLIQLSTPESVVSAELRKPGQGFAWGQQWSPSAGPAQGIDSGRDKYPAWFSRVDVELEHKILTRMRRHKKRH</sequence>